<gene>
    <name evidence="2" type="ordered locus">Deipr_1269</name>
</gene>
<proteinExistence type="predicted"/>
<protein>
    <submittedName>
        <fullName evidence="2">Uncharacterized protein</fullName>
    </submittedName>
</protein>
<accession>F0RP09</accession>
<organism evidence="2 3">
    <name type="scientific">Deinococcus proteolyticus (strain ATCC 35074 / DSM 20540 / JCM 6276 / NBRC 101906 / NCIMB 13154 / VKM Ac-1939 / CCM 2703 / MRP)</name>
    <dbReference type="NCBI Taxonomy" id="693977"/>
    <lineage>
        <taxon>Bacteria</taxon>
        <taxon>Thermotogati</taxon>
        <taxon>Deinococcota</taxon>
        <taxon>Deinococci</taxon>
        <taxon>Deinococcales</taxon>
        <taxon>Deinococcaceae</taxon>
        <taxon>Deinococcus</taxon>
    </lineage>
</organism>
<dbReference type="KEGG" id="dpt:Deipr_1269"/>
<dbReference type="EMBL" id="CP002536">
    <property type="protein sequence ID" value="ADY26418.1"/>
    <property type="molecule type" value="Genomic_DNA"/>
</dbReference>
<dbReference type="AlphaFoldDB" id="F0RP09"/>
<dbReference type="HOGENOM" id="CLU_1432410_0_0_0"/>
<evidence type="ECO:0000313" key="2">
    <source>
        <dbReference type="EMBL" id="ADY26418.1"/>
    </source>
</evidence>
<reference evidence="2 3" key="2">
    <citation type="journal article" date="2012" name="Stand. Genomic Sci.">
        <title>Complete genome sequence of the orange-red pigmented, radioresistant Deinococcus proteolyticus type strain (MRP(T)).</title>
        <authorList>
            <person name="Copeland A."/>
            <person name="Zeytun A."/>
            <person name="Yassawong M."/>
            <person name="Nolan M."/>
            <person name="Lucas S."/>
            <person name="Hammon N."/>
            <person name="Deshpande S."/>
            <person name="Cheng J.F."/>
            <person name="Han C."/>
            <person name="Tapia R."/>
            <person name="Goodwin L.A."/>
            <person name="Pitluck S."/>
            <person name="Mavromatis K."/>
            <person name="Liolios K."/>
            <person name="Pagani I."/>
            <person name="Ivanova N."/>
            <person name="Mikhailova N."/>
            <person name="Pati A."/>
            <person name="Chen A."/>
            <person name="Palaniappan K."/>
            <person name="Land M."/>
            <person name="Hauser L."/>
            <person name="Jeffries C.D."/>
            <person name="Brambilla E.M."/>
            <person name="Rohde M."/>
            <person name="Sikorski J."/>
            <person name="Pukall R."/>
            <person name="Goker M."/>
            <person name="Detter J.C."/>
            <person name="Woyke T."/>
            <person name="Bristow J."/>
            <person name="Eisen J.A."/>
            <person name="Markowitz V."/>
            <person name="Hugenholtz P."/>
            <person name="Kyrpides N.C."/>
            <person name="Klenk H.P."/>
            <person name="Lapidus A."/>
        </authorList>
    </citation>
    <scope>NUCLEOTIDE SEQUENCE [LARGE SCALE GENOMIC DNA]</scope>
    <source>
        <strain evidence="3">ATCC 35074 / DSM 20540 / JCM 6276 / NBRC 101906 / NCIMB 13154 / VKM Ac-1939 / CCM 2703 / MRP</strain>
    </source>
</reference>
<feature type="chain" id="PRO_5003257775" evidence="1">
    <location>
        <begin position="28"/>
        <end position="189"/>
    </location>
</feature>
<reference evidence="3" key="1">
    <citation type="submission" date="2011-02" db="EMBL/GenBank/DDBJ databases">
        <title>The complete sequence of chromosome of Deinococcus proteolyticus DSM 20540.</title>
        <authorList>
            <consortium name="US DOE Joint Genome Institute (JGI-PGF)"/>
            <person name="Lucas S."/>
            <person name="Copeland A."/>
            <person name="Lapidus A."/>
            <person name="Bruce D."/>
            <person name="Goodwin L."/>
            <person name="Pitluck S."/>
            <person name="Kyrpides N."/>
            <person name="Mavromatis K."/>
            <person name="Pagani I."/>
            <person name="Ivanova N."/>
            <person name="Ovchinnikova G."/>
            <person name="Zeytun A."/>
            <person name="Detter J.C."/>
            <person name="Han C."/>
            <person name="Land M."/>
            <person name="Hauser L."/>
            <person name="Markowitz V."/>
            <person name="Cheng J.-F."/>
            <person name="Hugenholtz P."/>
            <person name="Woyke T."/>
            <person name="Wu D."/>
            <person name="Pukall R."/>
            <person name="Steenblock K."/>
            <person name="Brambilla E."/>
            <person name="Klenk H.-P."/>
            <person name="Eisen J.A."/>
        </authorList>
    </citation>
    <scope>NUCLEOTIDE SEQUENCE [LARGE SCALE GENOMIC DNA]</scope>
    <source>
        <strain evidence="3">ATCC 35074 / DSM 20540 / JCM 6276 / NBRC 101906 / NCIMB 13154 / VKM Ac-1939 / CCM 2703 / MRP</strain>
    </source>
</reference>
<evidence type="ECO:0000313" key="3">
    <source>
        <dbReference type="Proteomes" id="UP000007718"/>
    </source>
</evidence>
<dbReference type="STRING" id="693977.Deipr_1269"/>
<dbReference type="Proteomes" id="UP000007718">
    <property type="component" value="Chromosome"/>
</dbReference>
<sequence>MQGVRFRCFPSVLTLSALAAFPAHVQAAPTQTTPIQVRTGQTGTAQTGQGGWAQVAPGQWADPAGQCTYRAERRGQAFPVLRDHAAAVRLSGALREGLSRQGVRDIQVRPVARGAVWGLFASYVYPSAQGEAQVAQLYLSQGGVLRTVTASTRAQTVSARPLNQQAAGAAPAPAACWPDLARWVEFSAG</sequence>
<keyword evidence="3" id="KW-1185">Reference proteome</keyword>
<evidence type="ECO:0000256" key="1">
    <source>
        <dbReference type="SAM" id="SignalP"/>
    </source>
</evidence>
<keyword evidence="1" id="KW-0732">Signal</keyword>
<name>F0RP09_DEIPM</name>
<feature type="signal peptide" evidence="1">
    <location>
        <begin position="1"/>
        <end position="27"/>
    </location>
</feature>